<dbReference type="AlphaFoldDB" id="A0A1T4YTR7"/>
<gene>
    <name evidence="3" type="ORF">SAMN02745166_04198</name>
</gene>
<reference evidence="4" key="1">
    <citation type="submission" date="2017-02" db="EMBL/GenBank/DDBJ databases">
        <authorList>
            <person name="Varghese N."/>
            <person name="Submissions S."/>
        </authorList>
    </citation>
    <scope>NUCLEOTIDE SEQUENCE [LARGE SCALE GENOMIC DNA]</scope>
    <source>
        <strain evidence="4">ATCC 700200</strain>
    </source>
</reference>
<proteinExistence type="predicted"/>
<evidence type="ECO:0000256" key="2">
    <source>
        <dbReference type="SAM" id="Phobius"/>
    </source>
</evidence>
<dbReference type="Proteomes" id="UP000190774">
    <property type="component" value="Unassembled WGS sequence"/>
</dbReference>
<accession>A0A1T4YTR7</accession>
<evidence type="ECO:0000313" key="3">
    <source>
        <dbReference type="EMBL" id="SKB05189.1"/>
    </source>
</evidence>
<protein>
    <submittedName>
        <fullName evidence="3">Uncharacterized protein</fullName>
    </submittedName>
</protein>
<evidence type="ECO:0000256" key="1">
    <source>
        <dbReference type="SAM" id="MobiDB-lite"/>
    </source>
</evidence>
<keyword evidence="4" id="KW-1185">Reference proteome</keyword>
<keyword evidence="2" id="KW-0812">Transmembrane</keyword>
<dbReference type="OrthoDB" id="9859194at2"/>
<keyword evidence="2" id="KW-0472">Membrane</keyword>
<evidence type="ECO:0000313" key="4">
    <source>
        <dbReference type="Proteomes" id="UP000190774"/>
    </source>
</evidence>
<dbReference type="RefSeq" id="WP_078815354.1">
    <property type="nucleotide sequence ID" value="NZ_FUYE01000018.1"/>
</dbReference>
<feature type="region of interest" description="Disordered" evidence="1">
    <location>
        <begin position="90"/>
        <end position="142"/>
    </location>
</feature>
<keyword evidence="2" id="KW-1133">Transmembrane helix</keyword>
<dbReference type="EMBL" id="FUYE01000018">
    <property type="protein sequence ID" value="SKB05189.1"/>
    <property type="molecule type" value="Genomic_DNA"/>
</dbReference>
<feature type="transmembrane region" description="Helical" evidence="2">
    <location>
        <begin position="20"/>
        <end position="53"/>
    </location>
</feature>
<organism evidence="3 4">
    <name type="scientific">Prosthecobacter debontii</name>
    <dbReference type="NCBI Taxonomy" id="48467"/>
    <lineage>
        <taxon>Bacteria</taxon>
        <taxon>Pseudomonadati</taxon>
        <taxon>Verrucomicrobiota</taxon>
        <taxon>Verrucomicrobiia</taxon>
        <taxon>Verrucomicrobiales</taxon>
        <taxon>Verrucomicrobiaceae</taxon>
        <taxon>Prosthecobacter</taxon>
    </lineage>
</organism>
<name>A0A1T4YTR7_9BACT</name>
<sequence>MDIWSSIRDFYRRWKREIHLYGTGFLLFSSALITNRLIAGLIILVLTLLIDAMHRWGEEFRMRGESVMEERKKRNRELIGDLAAKWLTPTPAQEEAPPHLPATTRVIPRPALAEEDLPESPSHIREPEKPAPVVMPPVTHDT</sequence>
<dbReference type="STRING" id="48467.SAMN02745166_04198"/>